<dbReference type="InterPro" id="IPR047196">
    <property type="entry name" value="YidC_ALB_C"/>
</dbReference>
<feature type="transmembrane region" description="Helical" evidence="13">
    <location>
        <begin position="7"/>
        <end position="26"/>
    </location>
</feature>
<dbReference type="PRINTS" id="PR01900">
    <property type="entry name" value="YIDCPROTEIN"/>
</dbReference>
<dbReference type="InterPro" id="IPR038221">
    <property type="entry name" value="YidC_periplasmic_sf"/>
</dbReference>
<keyword evidence="8 13" id="KW-1133">Transmembrane helix</keyword>
<dbReference type="RefSeq" id="WP_273248549.1">
    <property type="nucleotide sequence ID" value="NZ_VENJ01000005.1"/>
</dbReference>
<dbReference type="AlphaFoldDB" id="A0A7C9L6P2"/>
<feature type="region of interest" description="Disordered" evidence="14">
    <location>
        <begin position="32"/>
        <end position="83"/>
    </location>
</feature>
<evidence type="ECO:0000256" key="3">
    <source>
        <dbReference type="ARBA" id="ARBA00015325"/>
    </source>
</evidence>
<feature type="domain" description="Membrane insertase YidC N-terminal" evidence="16">
    <location>
        <begin position="80"/>
        <end position="368"/>
    </location>
</feature>
<accession>A0A7C9L6P2</accession>
<dbReference type="GO" id="GO:0032977">
    <property type="term" value="F:membrane insertase activity"/>
    <property type="evidence" value="ECO:0007669"/>
    <property type="project" value="InterPro"/>
</dbReference>
<evidence type="ECO:0000313" key="18">
    <source>
        <dbReference type="Proteomes" id="UP000483078"/>
    </source>
</evidence>
<evidence type="ECO:0000259" key="15">
    <source>
        <dbReference type="Pfam" id="PF02096"/>
    </source>
</evidence>
<keyword evidence="6 13" id="KW-0812">Transmembrane</keyword>
<dbReference type="GO" id="GO:0015031">
    <property type="term" value="P:protein transport"/>
    <property type="evidence" value="ECO:0007669"/>
    <property type="project" value="UniProtKB-KW"/>
</dbReference>
<evidence type="ECO:0000256" key="6">
    <source>
        <dbReference type="ARBA" id="ARBA00022692"/>
    </source>
</evidence>
<dbReference type="PRINTS" id="PR00701">
    <property type="entry name" value="60KDINNERMP"/>
</dbReference>
<dbReference type="CDD" id="cd19961">
    <property type="entry name" value="EcYidC-like_peri"/>
    <property type="match status" value="1"/>
</dbReference>
<evidence type="ECO:0000256" key="13">
    <source>
        <dbReference type="HAMAP-Rule" id="MF_01810"/>
    </source>
</evidence>
<dbReference type="Proteomes" id="UP000483078">
    <property type="component" value="Unassembled WGS sequence"/>
</dbReference>
<evidence type="ECO:0000256" key="4">
    <source>
        <dbReference type="ARBA" id="ARBA00022448"/>
    </source>
</evidence>
<evidence type="ECO:0000256" key="14">
    <source>
        <dbReference type="SAM" id="MobiDB-lite"/>
    </source>
</evidence>
<feature type="transmembrane region" description="Helical" evidence="13">
    <location>
        <begin position="555"/>
        <end position="575"/>
    </location>
</feature>
<keyword evidence="5 13" id="KW-1003">Cell membrane</keyword>
<keyword evidence="10 13" id="KW-0143">Chaperone</keyword>
<evidence type="ECO:0000256" key="11">
    <source>
        <dbReference type="ARBA" id="ARBA00033245"/>
    </source>
</evidence>
<dbReference type="HAMAP" id="MF_01810">
    <property type="entry name" value="YidC_type1"/>
    <property type="match status" value="1"/>
</dbReference>
<dbReference type="GO" id="GO:0051205">
    <property type="term" value="P:protein insertion into membrane"/>
    <property type="evidence" value="ECO:0007669"/>
    <property type="project" value="TreeGrafter"/>
</dbReference>
<gene>
    <name evidence="13 17" type="primary">yidC</name>
    <name evidence="17" type="ORF">FH759_04640</name>
</gene>
<dbReference type="Pfam" id="PF14849">
    <property type="entry name" value="YidC_periplas"/>
    <property type="match status" value="1"/>
</dbReference>
<sequence>MDDQNKNLILATALSFAVILIWFVLFPPPEPTPTDPNAPVESVQGEDPAAQAPANTPSAPADQPAATGAQEVATAQDAPRVEINTPRVSGSISLIGGRIDQLSLKDYRKTLEPGAEIVDMLSPLGSENPYYALYGWAPGAGVTLDQVPGANTEWRVQNGDVLTQNSPVTLMWDNGNGLRFKREIAIDRDFMFTVTQTVENTGNQTATLAPYGILTRHGEPENLKNFFILHEGLIAMSDGELTETGYSDMPDFAYNDREGARADVTQVSENGWIGFTDHYWMTTLIPEPGSPFKAVAKYDQAGDTYQTEAVLPTQTVAPGASATAQTRLFAGAKEWATIREYENRGGVQKFLDSIDWGWFFFLTKPIFAVLHWLNATMADMGIAGSMGWAIIALTLLIKAILFPLAYKSYASMAKMKELQPKMEEIKKSAGDDRQKLQQEMMALYKKEKVNPASGCLPILLQIPIFFSLYKVIFVTLELRHAPWIGWLRDLSAPDPSSILNLFGLLPFAPPDPNSILAILSLGVLPILLGISMFLQQKLNPAPTDKTQAMIFAWMPWVFMFMLGQFASGLVLYWIANNTITFTQQYLIMRSHGYKPNVFGNIIASFRKKPDGDSE</sequence>
<evidence type="ECO:0000256" key="2">
    <source>
        <dbReference type="ARBA" id="ARBA00010527"/>
    </source>
</evidence>
<dbReference type="InterPro" id="IPR019998">
    <property type="entry name" value="Membr_insert_YidC"/>
</dbReference>
<reference evidence="17 18" key="1">
    <citation type="submission" date="2019-06" db="EMBL/GenBank/DDBJ databases">
        <title>Enrichment of Autotrophic Halophilic Microorganisms from Red Sea Brine Pool Using Microbial Electrosynthesis System.</title>
        <authorList>
            <person name="Alqahtani M.F."/>
            <person name="Bajracharya S."/>
            <person name="Katuri K.P."/>
            <person name="Ali M."/>
            <person name="Saikaly P.E."/>
        </authorList>
    </citation>
    <scope>NUCLEOTIDE SEQUENCE [LARGE SCALE GENOMIC DNA]</scope>
    <source>
        <strain evidence="17">MES6</strain>
    </source>
</reference>
<dbReference type="NCBIfam" id="TIGR03593">
    <property type="entry name" value="yidC_nterm"/>
    <property type="match status" value="1"/>
</dbReference>
<dbReference type="InterPro" id="IPR028055">
    <property type="entry name" value="YidC/Oxa/ALB_C"/>
</dbReference>
<dbReference type="EMBL" id="VENJ01000005">
    <property type="protein sequence ID" value="MTJ03973.1"/>
    <property type="molecule type" value="Genomic_DNA"/>
</dbReference>
<evidence type="ECO:0000256" key="8">
    <source>
        <dbReference type="ARBA" id="ARBA00022989"/>
    </source>
</evidence>
<feature type="transmembrane region" description="Helical" evidence="13">
    <location>
        <begin position="514"/>
        <end position="534"/>
    </location>
</feature>
<comment type="similarity">
    <text evidence="2 13">Belongs to the OXA1/ALB3/YidC family. Type 1 subfamily.</text>
</comment>
<evidence type="ECO:0000256" key="10">
    <source>
        <dbReference type="ARBA" id="ARBA00023186"/>
    </source>
</evidence>
<dbReference type="InterPro" id="IPR028053">
    <property type="entry name" value="Membr_insert_YidC_N"/>
</dbReference>
<dbReference type="NCBIfam" id="NF002353">
    <property type="entry name" value="PRK01318.1-4"/>
    <property type="match status" value="1"/>
</dbReference>
<evidence type="ECO:0000256" key="5">
    <source>
        <dbReference type="ARBA" id="ARBA00022475"/>
    </source>
</evidence>
<organism evidence="17 18">
    <name type="scientific">Sediminimonas qiaohouensis</name>
    <dbReference type="NCBI Taxonomy" id="552061"/>
    <lineage>
        <taxon>Bacteria</taxon>
        <taxon>Pseudomonadati</taxon>
        <taxon>Pseudomonadota</taxon>
        <taxon>Alphaproteobacteria</taxon>
        <taxon>Rhodobacterales</taxon>
        <taxon>Roseobacteraceae</taxon>
        <taxon>Sediminimonas</taxon>
    </lineage>
</organism>
<dbReference type="Pfam" id="PF02096">
    <property type="entry name" value="60KD_IMP"/>
    <property type="match status" value="1"/>
</dbReference>
<keyword evidence="7 13" id="KW-0653">Protein transport</keyword>
<comment type="subunit">
    <text evidence="13">Interacts with the Sec translocase complex via SecD. Specifically interacts with transmembrane segments of nascent integral membrane proteins during membrane integration.</text>
</comment>
<feature type="transmembrane region" description="Helical" evidence="13">
    <location>
        <begin position="458"/>
        <end position="478"/>
    </location>
</feature>
<feature type="transmembrane region" description="Helical" evidence="13">
    <location>
        <begin position="386"/>
        <end position="406"/>
    </location>
</feature>
<dbReference type="Gene3D" id="2.70.98.90">
    <property type="match status" value="1"/>
</dbReference>
<evidence type="ECO:0000313" key="17">
    <source>
        <dbReference type="EMBL" id="MTJ03973.1"/>
    </source>
</evidence>
<evidence type="ECO:0000256" key="9">
    <source>
        <dbReference type="ARBA" id="ARBA00023136"/>
    </source>
</evidence>
<comment type="subcellular location">
    <subcellularLocation>
        <location evidence="1">Cell inner membrane</location>
        <topology evidence="1">Multi-pass membrane protein</topology>
    </subcellularLocation>
    <subcellularLocation>
        <location evidence="13">Cell membrane</location>
        <topology evidence="13">Multi-pass membrane protein</topology>
    </subcellularLocation>
</comment>
<dbReference type="InterPro" id="IPR001708">
    <property type="entry name" value="YidC/ALB3/OXA1/COX18"/>
</dbReference>
<keyword evidence="4 13" id="KW-0813">Transport</keyword>
<protein>
    <recommendedName>
        <fullName evidence="3 13">Membrane protein insertase YidC</fullName>
    </recommendedName>
    <alternativeName>
        <fullName evidence="12 13">Foldase YidC</fullName>
    </alternativeName>
    <alternativeName>
        <fullName evidence="11 13">Membrane integrase YidC</fullName>
    </alternativeName>
    <alternativeName>
        <fullName evidence="13">Membrane protein YidC</fullName>
    </alternativeName>
</protein>
<feature type="domain" description="Membrane insertase YidC/Oxa/ALB C-terminal" evidence="15">
    <location>
        <begin position="386"/>
        <end position="589"/>
    </location>
</feature>
<evidence type="ECO:0000256" key="7">
    <source>
        <dbReference type="ARBA" id="ARBA00022927"/>
    </source>
</evidence>
<dbReference type="NCBIfam" id="TIGR03592">
    <property type="entry name" value="yidC_oxa1_cterm"/>
    <property type="match status" value="1"/>
</dbReference>
<dbReference type="PANTHER" id="PTHR12428:SF65">
    <property type="entry name" value="CYTOCHROME C OXIDASE ASSEMBLY PROTEIN COX18, MITOCHONDRIAL"/>
    <property type="match status" value="1"/>
</dbReference>
<keyword evidence="9 13" id="KW-0472">Membrane</keyword>
<comment type="caution">
    <text evidence="17">The sequence shown here is derived from an EMBL/GenBank/DDBJ whole genome shotgun (WGS) entry which is preliminary data.</text>
</comment>
<dbReference type="CDD" id="cd20070">
    <property type="entry name" value="5TM_YidC_Alb3"/>
    <property type="match status" value="1"/>
</dbReference>
<proteinExistence type="inferred from homology"/>
<evidence type="ECO:0000256" key="12">
    <source>
        <dbReference type="ARBA" id="ARBA00033342"/>
    </source>
</evidence>
<name>A0A7C9L6P2_9RHOB</name>
<evidence type="ECO:0000259" key="16">
    <source>
        <dbReference type="Pfam" id="PF14849"/>
    </source>
</evidence>
<evidence type="ECO:0000256" key="1">
    <source>
        <dbReference type="ARBA" id="ARBA00004429"/>
    </source>
</evidence>
<dbReference type="PANTHER" id="PTHR12428">
    <property type="entry name" value="OXA1"/>
    <property type="match status" value="1"/>
</dbReference>
<comment type="function">
    <text evidence="13">Required for the insertion and/or proper folding and/or complex formation of integral membrane proteins into the membrane. Involved in integration of membrane proteins that insert both dependently and independently of the Sec translocase complex, as well as at least some lipoproteins. Aids folding of multispanning membrane proteins.</text>
</comment>
<dbReference type="GO" id="GO:0005886">
    <property type="term" value="C:plasma membrane"/>
    <property type="evidence" value="ECO:0007669"/>
    <property type="project" value="UniProtKB-SubCell"/>
</dbReference>